<evidence type="ECO:0000256" key="8">
    <source>
        <dbReference type="ARBA" id="ARBA00022840"/>
    </source>
</evidence>
<feature type="binding site" evidence="11">
    <location>
        <position position="32"/>
    </location>
    <ligand>
        <name>substrate</name>
    </ligand>
</feature>
<dbReference type="UniPathway" id="UPA00053">
    <property type="reaction ID" value="UER00088"/>
</dbReference>
<dbReference type="GO" id="GO:0000287">
    <property type="term" value="F:magnesium ion binding"/>
    <property type="evidence" value="ECO:0007669"/>
    <property type="project" value="UniProtKB-UniRule"/>
</dbReference>
<dbReference type="AlphaFoldDB" id="A0A2H0XZB9"/>
<sequence>MNIILIGFMGTGKTVVGQKLAHDLGWNYLDTDELIEQTEKLDINEIFSQKGKVYFRQLETRTLATLKDCDRSVVATGGGIVLLTENVKMAKQLGPLVLLWADPLEIFERVKGDTSRPLLKVADPLSAINKILSARQPAYEQAADYKIETTRLTITEVVEEIKKCLKLKLP</sequence>
<feature type="binding site" evidence="11">
    <location>
        <begin position="10"/>
        <end position="15"/>
    </location>
    <ligand>
        <name>ATP</name>
        <dbReference type="ChEBI" id="CHEBI:30616"/>
    </ligand>
</feature>
<accession>A0A2H0XZB9</accession>
<comment type="similarity">
    <text evidence="2 11">Belongs to the shikimate kinase family.</text>
</comment>
<dbReference type="GO" id="GO:0005829">
    <property type="term" value="C:cytosol"/>
    <property type="evidence" value="ECO:0007669"/>
    <property type="project" value="TreeGrafter"/>
</dbReference>
<evidence type="ECO:0000256" key="6">
    <source>
        <dbReference type="ARBA" id="ARBA00022741"/>
    </source>
</evidence>
<evidence type="ECO:0000256" key="3">
    <source>
        <dbReference type="ARBA" id="ARBA00012154"/>
    </source>
</evidence>
<comment type="caution">
    <text evidence="12">The sequence shown here is derived from an EMBL/GenBank/DDBJ whole genome shotgun (WGS) entry which is preliminary data.</text>
</comment>
<comment type="cofactor">
    <cofactor evidence="11">
        <name>Mg(2+)</name>
        <dbReference type="ChEBI" id="CHEBI:18420"/>
    </cofactor>
    <text evidence="11">Binds 1 Mg(2+) ion per subunit.</text>
</comment>
<dbReference type="InterPro" id="IPR023000">
    <property type="entry name" value="Shikimate_kinase_CS"/>
</dbReference>
<comment type="catalytic activity">
    <reaction evidence="10 11">
        <text>shikimate + ATP = 3-phosphoshikimate + ADP + H(+)</text>
        <dbReference type="Rhea" id="RHEA:13121"/>
        <dbReference type="ChEBI" id="CHEBI:15378"/>
        <dbReference type="ChEBI" id="CHEBI:30616"/>
        <dbReference type="ChEBI" id="CHEBI:36208"/>
        <dbReference type="ChEBI" id="CHEBI:145989"/>
        <dbReference type="ChEBI" id="CHEBI:456216"/>
        <dbReference type="EC" id="2.7.1.71"/>
    </reaction>
</comment>
<evidence type="ECO:0000313" key="13">
    <source>
        <dbReference type="Proteomes" id="UP000231343"/>
    </source>
</evidence>
<dbReference type="InterPro" id="IPR000623">
    <property type="entry name" value="Shikimate_kinase/TSH1"/>
</dbReference>
<keyword evidence="11" id="KW-0479">Metal-binding</keyword>
<dbReference type="PANTHER" id="PTHR21087:SF16">
    <property type="entry name" value="SHIKIMATE KINASE 1, CHLOROPLASTIC"/>
    <property type="match status" value="1"/>
</dbReference>
<keyword evidence="6 11" id="KW-0547">Nucleotide-binding</keyword>
<dbReference type="GO" id="GO:0009423">
    <property type="term" value="P:chorismate biosynthetic process"/>
    <property type="evidence" value="ECO:0007669"/>
    <property type="project" value="UniProtKB-UniRule"/>
</dbReference>
<protein>
    <recommendedName>
        <fullName evidence="3 11">Shikimate kinase</fullName>
        <shortName evidence="11">SK</shortName>
        <ecNumber evidence="3 11">2.7.1.71</ecNumber>
    </recommendedName>
</protein>
<keyword evidence="11" id="KW-0460">Magnesium</keyword>
<evidence type="ECO:0000256" key="2">
    <source>
        <dbReference type="ARBA" id="ARBA00006997"/>
    </source>
</evidence>
<dbReference type="PROSITE" id="PS01128">
    <property type="entry name" value="SHIKIMATE_KINASE"/>
    <property type="match status" value="1"/>
</dbReference>
<keyword evidence="7 11" id="KW-0418">Kinase</keyword>
<feature type="binding site" evidence="11">
    <location>
        <position position="135"/>
    </location>
    <ligand>
        <name>substrate</name>
    </ligand>
</feature>
<dbReference type="HAMAP" id="MF_00109">
    <property type="entry name" value="Shikimate_kinase"/>
    <property type="match status" value="1"/>
</dbReference>
<dbReference type="SUPFAM" id="SSF52540">
    <property type="entry name" value="P-loop containing nucleoside triphosphate hydrolases"/>
    <property type="match status" value="1"/>
</dbReference>
<dbReference type="CDD" id="cd00464">
    <property type="entry name" value="SK"/>
    <property type="match status" value="1"/>
</dbReference>
<feature type="binding site" evidence="11">
    <location>
        <position position="78"/>
    </location>
    <ligand>
        <name>substrate</name>
    </ligand>
</feature>
<reference evidence="12 13" key="1">
    <citation type="submission" date="2017-09" db="EMBL/GenBank/DDBJ databases">
        <title>Depth-based differentiation of microbial function through sediment-hosted aquifers and enrichment of novel symbionts in the deep terrestrial subsurface.</title>
        <authorList>
            <person name="Probst A.J."/>
            <person name="Ladd B."/>
            <person name="Jarett J.K."/>
            <person name="Geller-Mcgrath D.E."/>
            <person name="Sieber C.M."/>
            <person name="Emerson J.B."/>
            <person name="Anantharaman K."/>
            <person name="Thomas B.C."/>
            <person name="Malmstrom R."/>
            <person name="Stieglmeier M."/>
            <person name="Klingl A."/>
            <person name="Woyke T."/>
            <person name="Ryan C.M."/>
            <person name="Banfield J.F."/>
        </authorList>
    </citation>
    <scope>NUCLEOTIDE SEQUENCE [LARGE SCALE GENOMIC DNA]</scope>
    <source>
        <strain evidence="12">CG08_land_8_20_14_0_20_45_16</strain>
    </source>
</reference>
<dbReference type="PRINTS" id="PR01100">
    <property type="entry name" value="SHIKIMTKNASE"/>
</dbReference>
<evidence type="ECO:0000256" key="7">
    <source>
        <dbReference type="ARBA" id="ARBA00022777"/>
    </source>
</evidence>
<dbReference type="EC" id="2.7.1.71" evidence="3 11"/>
<dbReference type="GO" id="GO:0005524">
    <property type="term" value="F:ATP binding"/>
    <property type="evidence" value="ECO:0007669"/>
    <property type="project" value="UniProtKB-UniRule"/>
</dbReference>
<dbReference type="Gene3D" id="3.40.50.300">
    <property type="entry name" value="P-loop containing nucleotide triphosphate hydrolases"/>
    <property type="match status" value="1"/>
</dbReference>
<name>A0A2H0XZB9_UNCSA</name>
<comment type="subunit">
    <text evidence="11">Monomer.</text>
</comment>
<dbReference type="GO" id="GO:0009073">
    <property type="term" value="P:aromatic amino acid family biosynthetic process"/>
    <property type="evidence" value="ECO:0007669"/>
    <property type="project" value="UniProtKB-KW"/>
</dbReference>
<dbReference type="GO" id="GO:0004765">
    <property type="term" value="F:shikimate kinase activity"/>
    <property type="evidence" value="ECO:0007669"/>
    <property type="project" value="UniProtKB-UniRule"/>
</dbReference>
<feature type="binding site" evidence="11">
    <location>
        <position position="56"/>
    </location>
    <ligand>
        <name>substrate</name>
    </ligand>
</feature>
<dbReference type="InterPro" id="IPR031322">
    <property type="entry name" value="Shikimate/glucono_kinase"/>
</dbReference>
<dbReference type="GO" id="GO:0008652">
    <property type="term" value="P:amino acid biosynthetic process"/>
    <property type="evidence" value="ECO:0007669"/>
    <property type="project" value="UniProtKB-KW"/>
</dbReference>
<feature type="binding site" evidence="11">
    <location>
        <position position="14"/>
    </location>
    <ligand>
        <name>Mg(2+)</name>
        <dbReference type="ChEBI" id="CHEBI:18420"/>
    </ligand>
</feature>
<feature type="binding site" evidence="11">
    <location>
        <position position="116"/>
    </location>
    <ligand>
        <name>ATP</name>
        <dbReference type="ChEBI" id="CHEBI:30616"/>
    </ligand>
</feature>
<dbReference type="PANTHER" id="PTHR21087">
    <property type="entry name" value="SHIKIMATE KINASE"/>
    <property type="match status" value="1"/>
</dbReference>
<dbReference type="InterPro" id="IPR027417">
    <property type="entry name" value="P-loop_NTPase"/>
</dbReference>
<evidence type="ECO:0000256" key="4">
    <source>
        <dbReference type="ARBA" id="ARBA00022605"/>
    </source>
</evidence>
<evidence type="ECO:0000256" key="1">
    <source>
        <dbReference type="ARBA" id="ARBA00004842"/>
    </source>
</evidence>
<organism evidence="12 13">
    <name type="scientific">Candidatus Saganbacteria bacterium CG08_land_8_20_14_0_20_45_16</name>
    <dbReference type="NCBI Taxonomy" id="2014293"/>
    <lineage>
        <taxon>Bacteria</taxon>
        <taxon>Bacillati</taxon>
        <taxon>Saganbacteria</taxon>
    </lineage>
</organism>
<comment type="subcellular location">
    <subcellularLocation>
        <location evidence="11">Cytoplasm</location>
    </subcellularLocation>
</comment>
<evidence type="ECO:0000313" key="12">
    <source>
        <dbReference type="EMBL" id="PIS30416.1"/>
    </source>
</evidence>
<dbReference type="Proteomes" id="UP000231343">
    <property type="component" value="Unassembled WGS sequence"/>
</dbReference>
<keyword evidence="5 11" id="KW-0808">Transferase</keyword>
<proteinExistence type="inferred from homology"/>
<dbReference type="Pfam" id="PF01202">
    <property type="entry name" value="SKI"/>
    <property type="match status" value="1"/>
</dbReference>
<keyword evidence="11" id="KW-0963">Cytoplasm</keyword>
<comment type="function">
    <text evidence="11">Catalyzes the specific phosphorylation of the 3-hydroxyl group of shikimic acid using ATP as a cosubstrate.</text>
</comment>
<keyword evidence="9 11" id="KW-0057">Aromatic amino acid biosynthesis</keyword>
<comment type="caution">
    <text evidence="11">Lacks conserved residue(s) required for the propagation of feature annotation.</text>
</comment>
<keyword evidence="8 11" id="KW-0067">ATP-binding</keyword>
<dbReference type="EMBL" id="PEYM01000055">
    <property type="protein sequence ID" value="PIS30416.1"/>
    <property type="molecule type" value="Genomic_DNA"/>
</dbReference>
<evidence type="ECO:0000256" key="11">
    <source>
        <dbReference type="HAMAP-Rule" id="MF_00109"/>
    </source>
</evidence>
<comment type="pathway">
    <text evidence="1 11">Metabolic intermediate biosynthesis; chorismate biosynthesis; chorismate from D-erythrose 4-phosphate and phosphoenolpyruvate: step 5/7.</text>
</comment>
<gene>
    <name evidence="11" type="primary">aroK</name>
    <name evidence="12" type="ORF">COT42_02930</name>
</gene>
<evidence type="ECO:0000256" key="9">
    <source>
        <dbReference type="ARBA" id="ARBA00023141"/>
    </source>
</evidence>
<evidence type="ECO:0000256" key="5">
    <source>
        <dbReference type="ARBA" id="ARBA00022679"/>
    </source>
</evidence>
<evidence type="ECO:0000256" key="10">
    <source>
        <dbReference type="ARBA" id="ARBA00048567"/>
    </source>
</evidence>
<keyword evidence="4 11" id="KW-0028">Amino-acid biosynthesis</keyword>